<evidence type="ECO:0000256" key="4">
    <source>
        <dbReference type="SAM" id="MobiDB-lite"/>
    </source>
</evidence>
<keyword evidence="7" id="KW-1185">Reference proteome</keyword>
<dbReference type="PROSITE" id="PS50188">
    <property type="entry name" value="B302_SPRY"/>
    <property type="match status" value="1"/>
</dbReference>
<feature type="region of interest" description="Disordered" evidence="4">
    <location>
        <begin position="350"/>
        <end position="384"/>
    </location>
</feature>
<feature type="compositionally biased region" description="Polar residues" evidence="4">
    <location>
        <begin position="26"/>
        <end position="43"/>
    </location>
</feature>
<accession>A0A238FIX0</accession>
<evidence type="ECO:0000313" key="7">
    <source>
        <dbReference type="Proteomes" id="UP000198372"/>
    </source>
</evidence>
<dbReference type="Gene3D" id="2.60.120.920">
    <property type="match status" value="1"/>
</dbReference>
<dbReference type="AlphaFoldDB" id="A0A238FIX0"/>
<evidence type="ECO:0000313" key="6">
    <source>
        <dbReference type="EMBL" id="SCV72101.1"/>
    </source>
</evidence>
<organism evidence="6 7">
    <name type="scientific">Microbotryum intermedium</name>
    <dbReference type="NCBI Taxonomy" id="269621"/>
    <lineage>
        <taxon>Eukaryota</taxon>
        <taxon>Fungi</taxon>
        <taxon>Dikarya</taxon>
        <taxon>Basidiomycota</taxon>
        <taxon>Pucciniomycotina</taxon>
        <taxon>Microbotryomycetes</taxon>
        <taxon>Microbotryales</taxon>
        <taxon>Microbotryaceae</taxon>
        <taxon>Microbotryum</taxon>
    </lineage>
</organism>
<dbReference type="InterPro" id="IPR013320">
    <property type="entry name" value="ConA-like_dom_sf"/>
</dbReference>
<comment type="subcellular location">
    <subcellularLocation>
        <location evidence="1">Nucleus</location>
    </subcellularLocation>
</comment>
<evidence type="ECO:0000256" key="1">
    <source>
        <dbReference type="ARBA" id="ARBA00004123"/>
    </source>
</evidence>
<dbReference type="InterPro" id="IPR037353">
    <property type="entry name" value="ASH2"/>
</dbReference>
<dbReference type="CDD" id="cd12872">
    <property type="entry name" value="SPRY_Ash2"/>
    <property type="match status" value="1"/>
</dbReference>
<dbReference type="GO" id="GO:0000976">
    <property type="term" value="F:transcription cis-regulatory region binding"/>
    <property type="evidence" value="ECO:0007669"/>
    <property type="project" value="TreeGrafter"/>
</dbReference>
<gene>
    <name evidence="6" type="ORF">BQ2448_4795</name>
</gene>
<dbReference type="PANTHER" id="PTHR10598:SF0">
    <property type="entry name" value="SET1_ASH2 HISTONE METHYLTRANSFERASE COMPLEX SUBUNIT ASH2"/>
    <property type="match status" value="1"/>
</dbReference>
<sequence>MPSLASPPTNPRDTGALSDSEELVAESTSTSVQLDRSPRSTPQAREASEERVVGRLGNGKRKLSPVTSTSTATTAVTAASSSTSVATANTSNAGHQTNYNAVPARARPQRDPMVCAAAPQLVPPITSVPLPTSSFEFFQTRAHPINQRGYRYIPCGPSPHSHLPTPVQRVIESAPQGARWSWEDRSTFVMVTEDARTVTAEKGWRAARANVGLREGKWYWEFKVHRGGGPKEVDAAGAKEGSWVRLGVGRREAPLNAPVGFDGHSYAYRDKGGDAITLARPAPYGKPFSSGSTIGVYLSLPPQPAPPETDRSHPSRLVRKRVPIRYKGSLYFELLEYAASKEMTQLAADPAHLKQQGPLEDERKKIAPGKRAPLPNETDEPPLREVPILQGAKLAFWVDGECQGVAFEDLFDYVPLPPHDGLRLPANKKSDPRLNSHDDGTLGYFPFASVFEGAIVEINPGPEFEYPPPDDIEAVLRTSSRPPRAVGVEGVMEKGTMSWRPLCDRYPEWLREQAWLDDQDEIEQVRQFEQQIAARIEAMGQQRQRQEEEAGPVKKAKPATTATTAVVAKTEVVKKESPGCEAAEMGAAEVGASEVSAGEVGASKVGEAAIDKPPIAEAVEGMEMDTA</sequence>
<dbReference type="SMART" id="SM00449">
    <property type="entry name" value="SPRY"/>
    <property type="match status" value="1"/>
</dbReference>
<evidence type="ECO:0000259" key="5">
    <source>
        <dbReference type="PROSITE" id="PS50188"/>
    </source>
</evidence>
<dbReference type="InterPro" id="IPR001870">
    <property type="entry name" value="B30.2/SPRY"/>
</dbReference>
<dbReference type="PANTHER" id="PTHR10598">
    <property type="entry name" value="SET1/ASH2 HISTONE METHYLTRANSFERASE COMPLEX SUBUNIT ASH2"/>
    <property type="match status" value="1"/>
</dbReference>
<dbReference type="EMBL" id="FMSP01000008">
    <property type="protein sequence ID" value="SCV72101.1"/>
    <property type="molecule type" value="Genomic_DNA"/>
</dbReference>
<feature type="compositionally biased region" description="Low complexity" evidence="4">
    <location>
        <begin position="66"/>
        <end position="93"/>
    </location>
</feature>
<dbReference type="Pfam" id="PF00622">
    <property type="entry name" value="SPRY"/>
    <property type="match status" value="1"/>
</dbReference>
<feature type="region of interest" description="Disordered" evidence="4">
    <location>
        <begin position="1"/>
        <end position="99"/>
    </location>
</feature>
<evidence type="ECO:0000256" key="2">
    <source>
        <dbReference type="ARBA" id="ARBA00023242"/>
    </source>
</evidence>
<dbReference type="SUPFAM" id="SSF49899">
    <property type="entry name" value="Concanavalin A-like lectins/glucanases"/>
    <property type="match status" value="1"/>
</dbReference>
<dbReference type="InterPro" id="IPR003877">
    <property type="entry name" value="SPRY_dom"/>
</dbReference>
<dbReference type="InterPro" id="IPR043136">
    <property type="entry name" value="B30.2/SPRY_sf"/>
</dbReference>
<keyword evidence="2" id="KW-0539">Nucleus</keyword>
<dbReference type="OrthoDB" id="10266026at2759"/>
<reference evidence="7" key="1">
    <citation type="submission" date="2016-09" db="EMBL/GenBank/DDBJ databases">
        <authorList>
            <person name="Jeantristanb JTB J.-T."/>
            <person name="Ricardo R."/>
        </authorList>
    </citation>
    <scope>NUCLEOTIDE SEQUENCE [LARGE SCALE GENOMIC DNA]</scope>
</reference>
<dbReference type="STRING" id="269621.A0A238FIX0"/>
<feature type="region of interest" description="Disordered" evidence="4">
    <location>
        <begin position="539"/>
        <end position="562"/>
    </location>
</feature>
<name>A0A238FIX0_9BASI</name>
<proteinExistence type="inferred from homology"/>
<comment type="similarity">
    <text evidence="3">Belongs to the cclA family.</text>
</comment>
<feature type="domain" description="B30.2/SPRY" evidence="5">
    <location>
        <begin position="158"/>
        <end position="353"/>
    </location>
</feature>
<protein>
    <submittedName>
        <fullName evidence="6">BQ2448_4795 protein</fullName>
    </submittedName>
</protein>
<dbReference type="Proteomes" id="UP000198372">
    <property type="component" value="Unassembled WGS sequence"/>
</dbReference>
<evidence type="ECO:0000256" key="3">
    <source>
        <dbReference type="ARBA" id="ARBA00038149"/>
    </source>
</evidence>
<dbReference type="GO" id="GO:0048188">
    <property type="term" value="C:Set1C/COMPASS complex"/>
    <property type="evidence" value="ECO:0007669"/>
    <property type="project" value="InterPro"/>
</dbReference>